<dbReference type="PROSITE" id="PS50056">
    <property type="entry name" value="TYR_PHOSPHATASE_2"/>
    <property type="match status" value="1"/>
</dbReference>
<keyword evidence="3" id="KW-1185">Reference proteome</keyword>
<evidence type="ECO:0000313" key="3">
    <source>
        <dbReference type="Proteomes" id="UP000015241"/>
    </source>
</evidence>
<dbReference type="HOGENOM" id="CLU_057546_1_3_1"/>
<dbReference type="PANTHER" id="PTHR31126">
    <property type="entry name" value="TYROSINE-PROTEIN PHOSPHATASE"/>
    <property type="match status" value="1"/>
</dbReference>
<gene>
    <name evidence="2" type="ORF">FOMPIDRAFT_1111607</name>
</gene>
<dbReference type="InterPro" id="IPR000387">
    <property type="entry name" value="Tyr_Pase_dom"/>
</dbReference>
<dbReference type="SUPFAM" id="SSF52799">
    <property type="entry name" value="(Phosphotyrosine protein) phosphatases II"/>
    <property type="match status" value="1"/>
</dbReference>
<dbReference type="EMBL" id="KE504124">
    <property type="protein sequence ID" value="EPT05318.1"/>
    <property type="molecule type" value="Genomic_DNA"/>
</dbReference>
<dbReference type="Gene3D" id="3.90.190.10">
    <property type="entry name" value="Protein tyrosine phosphatase superfamily"/>
    <property type="match status" value="1"/>
</dbReference>
<feature type="domain" description="Tyrosine specific protein phosphatases" evidence="1">
    <location>
        <begin position="124"/>
        <end position="175"/>
    </location>
</feature>
<dbReference type="InterPro" id="IPR029021">
    <property type="entry name" value="Prot-tyrosine_phosphatase-like"/>
</dbReference>
<reference evidence="2 3" key="1">
    <citation type="journal article" date="2012" name="Science">
        <title>The Paleozoic origin of enzymatic lignin decomposition reconstructed from 31 fungal genomes.</title>
        <authorList>
            <person name="Floudas D."/>
            <person name="Binder M."/>
            <person name="Riley R."/>
            <person name="Barry K."/>
            <person name="Blanchette R.A."/>
            <person name="Henrissat B."/>
            <person name="Martinez A.T."/>
            <person name="Otillar R."/>
            <person name="Spatafora J.W."/>
            <person name="Yadav J.S."/>
            <person name="Aerts A."/>
            <person name="Benoit I."/>
            <person name="Boyd A."/>
            <person name="Carlson A."/>
            <person name="Copeland A."/>
            <person name="Coutinho P.M."/>
            <person name="de Vries R.P."/>
            <person name="Ferreira P."/>
            <person name="Findley K."/>
            <person name="Foster B."/>
            <person name="Gaskell J."/>
            <person name="Glotzer D."/>
            <person name="Gorecki P."/>
            <person name="Heitman J."/>
            <person name="Hesse C."/>
            <person name="Hori C."/>
            <person name="Igarashi K."/>
            <person name="Jurgens J.A."/>
            <person name="Kallen N."/>
            <person name="Kersten P."/>
            <person name="Kohler A."/>
            <person name="Kuees U."/>
            <person name="Kumar T.K.A."/>
            <person name="Kuo A."/>
            <person name="LaButti K."/>
            <person name="Larrondo L.F."/>
            <person name="Lindquist E."/>
            <person name="Ling A."/>
            <person name="Lombard V."/>
            <person name="Lucas S."/>
            <person name="Lundell T."/>
            <person name="Martin R."/>
            <person name="McLaughlin D.J."/>
            <person name="Morgenstern I."/>
            <person name="Morin E."/>
            <person name="Murat C."/>
            <person name="Nagy L.G."/>
            <person name="Nolan M."/>
            <person name="Ohm R.A."/>
            <person name="Patyshakuliyeva A."/>
            <person name="Rokas A."/>
            <person name="Ruiz-Duenas F.J."/>
            <person name="Sabat G."/>
            <person name="Salamov A."/>
            <person name="Samejima M."/>
            <person name="Schmutz J."/>
            <person name="Slot J.C."/>
            <person name="St John F."/>
            <person name="Stenlid J."/>
            <person name="Sun H."/>
            <person name="Sun S."/>
            <person name="Syed K."/>
            <person name="Tsang A."/>
            <person name="Wiebenga A."/>
            <person name="Young D."/>
            <person name="Pisabarro A."/>
            <person name="Eastwood D.C."/>
            <person name="Martin F."/>
            <person name="Cullen D."/>
            <person name="Grigoriev I.V."/>
            <person name="Hibbett D.S."/>
        </authorList>
    </citation>
    <scope>NUCLEOTIDE SEQUENCE</scope>
    <source>
        <strain evidence="3">FP-58527</strain>
    </source>
</reference>
<proteinExistence type="predicted"/>
<dbReference type="OrthoDB" id="9988524at2759"/>
<name>S8EMC1_FOMSC</name>
<sequence>MAFPQDVVDATLAAPPFVAVDGVINIREFSGCPSALQPGSVVRPRALFRSGEPNRISARGVEALRGLGVKTVFDLRADVEIAQHQTASAGIEGVRFVRAPVGALPLDPVGLAQRMKLFEFDEAEAFIAMYDVILRFGAGAAETVFLHLRDHPDEPCLLHCTAGKDRTGVFAALILSVLGASDDDIIKDYSLTTIGLQPAIPLLAVRFEKEQVYRDNIAGTINMGTARAETMRSLLRHLREKYGGAEGYLKAYTKLTEDDFARIRANLVVSAQSIA</sequence>
<dbReference type="Pfam" id="PF13350">
    <property type="entry name" value="Y_phosphatase3"/>
    <property type="match status" value="1"/>
</dbReference>
<dbReference type="PROSITE" id="PS00383">
    <property type="entry name" value="TYR_PHOSPHATASE_1"/>
    <property type="match status" value="1"/>
</dbReference>
<accession>S8EMC1</accession>
<protein>
    <recommendedName>
        <fullName evidence="1">Tyrosine specific protein phosphatases domain-containing protein</fullName>
    </recommendedName>
</protein>
<dbReference type="InParanoid" id="S8EMC1"/>
<organism evidence="2 3">
    <name type="scientific">Fomitopsis schrenkii</name>
    <name type="common">Brown rot fungus</name>
    <dbReference type="NCBI Taxonomy" id="2126942"/>
    <lineage>
        <taxon>Eukaryota</taxon>
        <taxon>Fungi</taxon>
        <taxon>Dikarya</taxon>
        <taxon>Basidiomycota</taxon>
        <taxon>Agaricomycotina</taxon>
        <taxon>Agaricomycetes</taxon>
        <taxon>Polyporales</taxon>
        <taxon>Fomitopsis</taxon>
    </lineage>
</organism>
<evidence type="ECO:0000259" key="1">
    <source>
        <dbReference type="PROSITE" id="PS50056"/>
    </source>
</evidence>
<dbReference type="PANTHER" id="PTHR31126:SF1">
    <property type="entry name" value="TYROSINE SPECIFIC PROTEIN PHOSPHATASES DOMAIN-CONTAINING PROTEIN"/>
    <property type="match status" value="1"/>
</dbReference>
<dbReference type="InterPro" id="IPR016130">
    <property type="entry name" value="Tyr_Pase_AS"/>
</dbReference>
<evidence type="ECO:0000313" key="2">
    <source>
        <dbReference type="EMBL" id="EPT05318.1"/>
    </source>
</evidence>
<dbReference type="eggNOG" id="ENOG502S1SS">
    <property type="taxonomic scope" value="Eukaryota"/>
</dbReference>
<dbReference type="STRING" id="743788.S8EMC1"/>
<dbReference type="GO" id="GO:0004721">
    <property type="term" value="F:phosphoprotein phosphatase activity"/>
    <property type="evidence" value="ECO:0007669"/>
    <property type="project" value="InterPro"/>
</dbReference>
<dbReference type="AlphaFoldDB" id="S8EMC1"/>
<dbReference type="Proteomes" id="UP000015241">
    <property type="component" value="Unassembled WGS sequence"/>
</dbReference>
<dbReference type="InterPro" id="IPR026893">
    <property type="entry name" value="Tyr/Ser_Pase_IphP-type"/>
</dbReference>